<protein>
    <submittedName>
        <fullName evidence="10">MFS transporter</fullName>
    </submittedName>
</protein>
<reference evidence="10 11" key="1">
    <citation type="submission" date="2019-07" db="EMBL/GenBank/DDBJ databases">
        <title>Draft genome for Streptomyces benahoarensis MZ03-48.</title>
        <authorList>
            <person name="Gonzalez-Pimentel J.L."/>
        </authorList>
    </citation>
    <scope>NUCLEOTIDE SEQUENCE [LARGE SCALE GENOMIC DNA]</scope>
    <source>
        <strain evidence="10 11">MZ03-48</strain>
    </source>
</reference>
<dbReference type="InterPro" id="IPR011701">
    <property type="entry name" value="MFS"/>
</dbReference>
<feature type="transmembrane region" description="Helical" evidence="8">
    <location>
        <begin position="156"/>
        <end position="178"/>
    </location>
</feature>
<dbReference type="InterPro" id="IPR005829">
    <property type="entry name" value="Sugar_transporter_CS"/>
</dbReference>
<feature type="transmembrane region" description="Helical" evidence="8">
    <location>
        <begin position="343"/>
        <end position="363"/>
    </location>
</feature>
<proteinExistence type="predicted"/>
<evidence type="ECO:0000256" key="6">
    <source>
        <dbReference type="ARBA" id="ARBA00023136"/>
    </source>
</evidence>
<dbReference type="PROSITE" id="PS00216">
    <property type="entry name" value="SUGAR_TRANSPORT_1"/>
    <property type="match status" value="1"/>
</dbReference>
<dbReference type="Gene3D" id="1.20.1250.20">
    <property type="entry name" value="MFS general substrate transporter like domains"/>
    <property type="match status" value="1"/>
</dbReference>
<evidence type="ECO:0000256" key="1">
    <source>
        <dbReference type="ARBA" id="ARBA00004651"/>
    </source>
</evidence>
<dbReference type="InterPro" id="IPR020846">
    <property type="entry name" value="MFS_dom"/>
</dbReference>
<evidence type="ECO:0000256" key="3">
    <source>
        <dbReference type="ARBA" id="ARBA00022475"/>
    </source>
</evidence>
<comment type="caution">
    <text evidence="10">The sequence shown here is derived from an EMBL/GenBank/DDBJ whole genome shotgun (WGS) entry which is preliminary data.</text>
</comment>
<dbReference type="AlphaFoldDB" id="A0A553ZNR8"/>
<dbReference type="EMBL" id="VKLS01000041">
    <property type="protein sequence ID" value="TSB43114.1"/>
    <property type="molecule type" value="Genomic_DNA"/>
</dbReference>
<evidence type="ECO:0000256" key="4">
    <source>
        <dbReference type="ARBA" id="ARBA00022692"/>
    </source>
</evidence>
<feature type="transmembrane region" description="Helical" evidence="8">
    <location>
        <begin position="375"/>
        <end position="396"/>
    </location>
</feature>
<feature type="transmembrane region" description="Helical" evidence="8">
    <location>
        <begin position="442"/>
        <end position="461"/>
    </location>
</feature>
<feature type="transmembrane region" description="Helical" evidence="8">
    <location>
        <begin position="214"/>
        <end position="234"/>
    </location>
</feature>
<evidence type="ECO:0000256" key="8">
    <source>
        <dbReference type="SAM" id="Phobius"/>
    </source>
</evidence>
<dbReference type="PANTHER" id="PTHR42718:SF46">
    <property type="entry name" value="BLR6921 PROTEIN"/>
    <property type="match status" value="1"/>
</dbReference>
<feature type="transmembrane region" description="Helical" evidence="8">
    <location>
        <begin position="316"/>
        <end position="336"/>
    </location>
</feature>
<keyword evidence="3" id="KW-1003">Cell membrane</keyword>
<dbReference type="GO" id="GO:0022857">
    <property type="term" value="F:transmembrane transporter activity"/>
    <property type="evidence" value="ECO:0007669"/>
    <property type="project" value="InterPro"/>
</dbReference>
<evidence type="ECO:0000313" key="10">
    <source>
        <dbReference type="EMBL" id="TSB43114.1"/>
    </source>
</evidence>
<keyword evidence="4 8" id="KW-0812">Transmembrane</keyword>
<evidence type="ECO:0000256" key="7">
    <source>
        <dbReference type="ARBA" id="ARBA00023251"/>
    </source>
</evidence>
<feature type="transmembrane region" description="Helical" evidence="8">
    <location>
        <begin position="417"/>
        <end position="436"/>
    </location>
</feature>
<feature type="transmembrane region" description="Helical" evidence="8">
    <location>
        <begin position="26"/>
        <end position="50"/>
    </location>
</feature>
<comment type="subcellular location">
    <subcellularLocation>
        <location evidence="1">Cell membrane</location>
        <topology evidence="1">Multi-pass membrane protein</topology>
    </subcellularLocation>
</comment>
<organism evidence="10 11">
    <name type="scientific">Streptomyces benahoarensis</name>
    <dbReference type="NCBI Taxonomy" id="2595054"/>
    <lineage>
        <taxon>Bacteria</taxon>
        <taxon>Bacillati</taxon>
        <taxon>Actinomycetota</taxon>
        <taxon>Actinomycetes</taxon>
        <taxon>Kitasatosporales</taxon>
        <taxon>Streptomycetaceae</taxon>
        <taxon>Streptomyces</taxon>
    </lineage>
</organism>
<accession>A0A553ZNR8</accession>
<sequence>MESSPPTNAPARPAARPAGHWSPRMWGLLLVLAGNMLIDALEVSAVIVALPSIGRELHLSLAVSQWLVSGFALGFGGLMLFGGRVVELLGRRRVYLAAMAGFAVASVVGGLTSDPSVLIATRFVKGFCAALTAPTGLAIIASAFRAGRDRDRAVSVYALFGACGFTTGLLLSGFLTGISWRWTLLFPAPVVLVLAVFGLSLIPGAPPANTTRHFDIAGAGTFVGAGLALVYGIGEVPAHGWLGLRTLGAFVVAALLAAAFYGVERASPRPLFGAAVLRSGPLVRSMLGAAALNGSYLGLLLVATVRLQDGQGWSPLRTALAFLPASAPLAATALFSGRLVNRFGTAGPIAVGALGPLAGYLLYLSAPARAPYATGVLPTMLLVGAGFVLGFAALNMQATQGIAASARGQAVALYQTAVQLSAVLVVALTAALVAGGSDDTPALWLITAVGAAGVAAGLCGLPRAARPS</sequence>
<dbReference type="Gene3D" id="1.20.1720.10">
    <property type="entry name" value="Multidrug resistance protein D"/>
    <property type="match status" value="1"/>
</dbReference>
<keyword evidence="5 8" id="KW-1133">Transmembrane helix</keyword>
<dbReference type="InterPro" id="IPR036259">
    <property type="entry name" value="MFS_trans_sf"/>
</dbReference>
<evidence type="ECO:0000259" key="9">
    <source>
        <dbReference type="PROSITE" id="PS50850"/>
    </source>
</evidence>
<evidence type="ECO:0000256" key="5">
    <source>
        <dbReference type="ARBA" id="ARBA00022989"/>
    </source>
</evidence>
<dbReference type="Pfam" id="PF07690">
    <property type="entry name" value="MFS_1"/>
    <property type="match status" value="1"/>
</dbReference>
<keyword evidence="2" id="KW-0813">Transport</keyword>
<evidence type="ECO:0000256" key="2">
    <source>
        <dbReference type="ARBA" id="ARBA00022448"/>
    </source>
</evidence>
<feature type="domain" description="Major facilitator superfamily (MFS) profile" evidence="9">
    <location>
        <begin position="28"/>
        <end position="465"/>
    </location>
</feature>
<feature type="transmembrane region" description="Helical" evidence="8">
    <location>
        <begin position="240"/>
        <end position="261"/>
    </location>
</feature>
<feature type="transmembrane region" description="Helical" evidence="8">
    <location>
        <begin position="123"/>
        <end position="144"/>
    </location>
</feature>
<dbReference type="OrthoDB" id="7375466at2"/>
<feature type="transmembrane region" description="Helical" evidence="8">
    <location>
        <begin position="282"/>
        <end position="304"/>
    </location>
</feature>
<dbReference type="PROSITE" id="PS50850">
    <property type="entry name" value="MFS"/>
    <property type="match status" value="1"/>
</dbReference>
<feature type="transmembrane region" description="Helical" evidence="8">
    <location>
        <begin position="62"/>
        <end position="82"/>
    </location>
</feature>
<dbReference type="GO" id="GO:0005886">
    <property type="term" value="C:plasma membrane"/>
    <property type="evidence" value="ECO:0007669"/>
    <property type="project" value="UniProtKB-SubCell"/>
</dbReference>
<dbReference type="SUPFAM" id="SSF103473">
    <property type="entry name" value="MFS general substrate transporter"/>
    <property type="match status" value="1"/>
</dbReference>
<evidence type="ECO:0000313" key="11">
    <source>
        <dbReference type="Proteomes" id="UP000320888"/>
    </source>
</evidence>
<gene>
    <name evidence="10" type="ORF">FNZ23_06375</name>
</gene>
<dbReference type="GO" id="GO:0046677">
    <property type="term" value="P:response to antibiotic"/>
    <property type="evidence" value="ECO:0007669"/>
    <property type="project" value="UniProtKB-KW"/>
</dbReference>
<dbReference type="PANTHER" id="PTHR42718">
    <property type="entry name" value="MAJOR FACILITATOR SUPERFAMILY MULTIDRUG TRANSPORTER MFSC"/>
    <property type="match status" value="1"/>
</dbReference>
<keyword evidence="11" id="KW-1185">Reference proteome</keyword>
<name>A0A553ZNR8_9ACTN</name>
<dbReference type="Proteomes" id="UP000320888">
    <property type="component" value="Unassembled WGS sequence"/>
</dbReference>
<keyword evidence="6 8" id="KW-0472">Membrane</keyword>
<feature type="transmembrane region" description="Helical" evidence="8">
    <location>
        <begin position="94"/>
        <end position="111"/>
    </location>
</feature>
<feature type="transmembrane region" description="Helical" evidence="8">
    <location>
        <begin position="184"/>
        <end position="202"/>
    </location>
</feature>
<keyword evidence="7" id="KW-0046">Antibiotic resistance</keyword>
<dbReference type="CDD" id="cd17321">
    <property type="entry name" value="MFS_MMR_MDR_like"/>
    <property type="match status" value="1"/>
</dbReference>